<evidence type="ECO:0000256" key="7">
    <source>
        <dbReference type="SAM" id="MobiDB-lite"/>
    </source>
</evidence>
<dbReference type="GO" id="GO:0000155">
    <property type="term" value="F:phosphorelay sensor kinase activity"/>
    <property type="evidence" value="ECO:0007669"/>
    <property type="project" value="InterPro"/>
</dbReference>
<dbReference type="RefSeq" id="XP_014653591.1">
    <property type="nucleotide sequence ID" value="XM_014798105.1"/>
</dbReference>
<feature type="domain" description="Response regulatory" evidence="9">
    <location>
        <begin position="689"/>
        <end position="814"/>
    </location>
</feature>
<dbReference type="GeneID" id="26307256"/>
<name>A0A081CNG1_PSEA2</name>
<dbReference type="Pfam" id="PF00072">
    <property type="entry name" value="Response_reg"/>
    <property type="match status" value="1"/>
</dbReference>
<dbReference type="PROSITE" id="PS50109">
    <property type="entry name" value="HIS_KIN"/>
    <property type="match status" value="1"/>
</dbReference>
<evidence type="ECO:0000259" key="8">
    <source>
        <dbReference type="PROSITE" id="PS50109"/>
    </source>
</evidence>
<dbReference type="EMBL" id="DF830118">
    <property type="protein sequence ID" value="GAK68207.1"/>
    <property type="molecule type" value="Genomic_DNA"/>
</dbReference>
<dbReference type="PRINTS" id="PR00344">
    <property type="entry name" value="BCTRLSENSOR"/>
</dbReference>
<dbReference type="AlphaFoldDB" id="A0A081CNG1"/>
<feature type="compositionally biased region" description="Polar residues" evidence="7">
    <location>
        <begin position="588"/>
        <end position="604"/>
    </location>
</feature>
<feature type="region of interest" description="Disordered" evidence="7">
    <location>
        <begin position="613"/>
        <end position="632"/>
    </location>
</feature>
<dbReference type="InterPro" id="IPR011006">
    <property type="entry name" value="CheY-like_superfamily"/>
</dbReference>
<evidence type="ECO:0000256" key="2">
    <source>
        <dbReference type="ARBA" id="ARBA00012438"/>
    </source>
</evidence>
<evidence type="ECO:0000256" key="1">
    <source>
        <dbReference type="ARBA" id="ARBA00000085"/>
    </source>
</evidence>
<feature type="modified residue" description="4-aspartylphosphate" evidence="6">
    <location>
        <position position="738"/>
    </location>
</feature>
<dbReference type="HOGENOM" id="CLU_393362_0_0_1"/>
<keyword evidence="11" id="KW-1185">Reference proteome</keyword>
<feature type="compositionally biased region" description="Basic and acidic residues" evidence="7">
    <location>
        <begin position="539"/>
        <end position="558"/>
    </location>
</feature>
<dbReference type="PROSITE" id="PS50110">
    <property type="entry name" value="RESPONSE_REGULATORY"/>
    <property type="match status" value="1"/>
</dbReference>
<dbReference type="CDD" id="cd00082">
    <property type="entry name" value="HisKA"/>
    <property type="match status" value="1"/>
</dbReference>
<evidence type="ECO:0000313" key="11">
    <source>
        <dbReference type="Proteomes" id="UP000053758"/>
    </source>
</evidence>
<keyword evidence="3 6" id="KW-0597">Phosphoprotein</keyword>
<keyword evidence="4" id="KW-0808">Transferase</keyword>
<proteinExistence type="predicted"/>
<dbReference type="PANTHER" id="PTHR43047">
    <property type="entry name" value="TWO-COMPONENT HISTIDINE PROTEIN KINASE"/>
    <property type="match status" value="1"/>
</dbReference>
<sequence>MTTARQVDNRIACRPDGSAMEVSGIRPQRRRSIITRLAPPLAITTTTHPPTHPPAAPPLSSCNHAATEKTLDPTASGFFPLAHIHESMAAPRTPFSKRLDDHSQTHNLKHSNGEFGEQVSPHTMSAAVDQAHIQLIQQVQHELRTPVHGLLGLVEDIRSDIRSAAFQDQLTRRSLLIKTESLSGLAERLQNVLDDFRDFATETIHAREAEEDHEVFPEQPVDLGDLLDSVAAQAWNEQVRQIRAEDGEDARLPPPPELILQTDTSLRGWKTVVSTKLVKKLARKLISNALRFTTQGFVEVSLSPSVASSPSSEHDLSFPSSPPSSSDTAPPAADQHFVDLVVEDTGEGMTEHFLSHRLFEPFVKADNFKAGAGLSVTLCSTIVRRMGGSMHVSSDKGRGTIVTVKIPVQSLPQPSVAPAPPSQSDQLIYLYGFEGPGLQRLAQVISAQLATFGNLYCTSYIQDADFLLLPEEVCFEVSGGIDAILEQTKPGVKIGVLQAHEDAGIEYAAFKNGSRRPTFVTRKPFGPRCFANLLRLAEQDDHQDTRTSSEAVRKEHGHLGYTAPPNPNEPSKLLPEGSGTPLTKRARSPSTSAEAQSDPDNNDLQPDRMARVADQEKRNRERGSSLPSGDKLADLVVSPDAMDQVLRAPHPKPRIEPPPTPAPVAPATLPSDSPSPPRASAPRPKPKFSVLCCEDNPLNMRILTTMLRQSKIDFHEAVDGVEAVEQFKKHLPAVTLLDINMPRMMGFEACELMRKHVAERLTAEEREQRMFKIVAVTALSDRFHQQKGLECGMDAWFSKPLKMRKLKDDLASWKSSFEDMTLPTEQADA</sequence>
<keyword evidence="5" id="KW-0418">Kinase</keyword>
<evidence type="ECO:0000256" key="6">
    <source>
        <dbReference type="PROSITE-ProRule" id="PRU00169"/>
    </source>
</evidence>
<evidence type="ECO:0000313" key="10">
    <source>
        <dbReference type="EMBL" id="GAK68207.1"/>
    </source>
</evidence>
<dbReference type="Gene3D" id="1.10.287.130">
    <property type="match status" value="1"/>
</dbReference>
<protein>
    <recommendedName>
        <fullName evidence="2">histidine kinase</fullName>
        <ecNumber evidence="2">2.7.13.3</ecNumber>
    </recommendedName>
</protein>
<dbReference type="Gene3D" id="3.30.565.10">
    <property type="entry name" value="Histidine kinase-like ATPase, C-terminal domain"/>
    <property type="match status" value="1"/>
</dbReference>
<evidence type="ECO:0000256" key="3">
    <source>
        <dbReference type="ARBA" id="ARBA00022553"/>
    </source>
</evidence>
<feature type="region of interest" description="Disordered" evidence="7">
    <location>
        <begin position="307"/>
        <end position="332"/>
    </location>
</feature>
<evidence type="ECO:0000256" key="4">
    <source>
        <dbReference type="ARBA" id="ARBA00022679"/>
    </source>
</evidence>
<feature type="region of interest" description="Disordered" evidence="7">
    <location>
        <begin position="648"/>
        <end position="685"/>
    </location>
</feature>
<reference evidence="10" key="1">
    <citation type="submission" date="2014-07" db="EMBL/GenBank/DDBJ databases">
        <title>Draft genome sequence of the yeast Pseudozyma antarctica JCM 10317 known as a producer of lipase B which used in a wide range of industrial applications.</title>
        <authorList>
            <person name="Morita T."/>
            <person name="Saika A."/>
            <person name="Koike H."/>
        </authorList>
    </citation>
    <scope>NUCLEOTIDE SEQUENCE</scope>
    <source>
        <strain evidence="10">JCM 10317</strain>
    </source>
</reference>
<dbReference type="SMART" id="SM00387">
    <property type="entry name" value="HATPase_c"/>
    <property type="match status" value="1"/>
</dbReference>
<evidence type="ECO:0000256" key="5">
    <source>
        <dbReference type="ARBA" id="ARBA00022777"/>
    </source>
</evidence>
<dbReference type="GO" id="GO:0009927">
    <property type="term" value="F:histidine phosphotransfer kinase activity"/>
    <property type="evidence" value="ECO:0007669"/>
    <property type="project" value="TreeGrafter"/>
</dbReference>
<feature type="compositionally biased region" description="Basic and acidic residues" evidence="7">
    <location>
        <begin position="613"/>
        <end position="623"/>
    </location>
</feature>
<dbReference type="InterPro" id="IPR003661">
    <property type="entry name" value="HisK_dim/P_dom"/>
</dbReference>
<dbReference type="CDD" id="cd17546">
    <property type="entry name" value="REC_hyHK_CKI1_RcsC-like"/>
    <property type="match status" value="1"/>
</dbReference>
<dbReference type="Pfam" id="PF02518">
    <property type="entry name" value="HATPase_c"/>
    <property type="match status" value="1"/>
</dbReference>
<organism evidence="10">
    <name type="scientific">Pseudozyma antarctica</name>
    <name type="common">Yeast</name>
    <name type="synonym">Candida antarctica</name>
    <dbReference type="NCBI Taxonomy" id="84753"/>
    <lineage>
        <taxon>Eukaryota</taxon>
        <taxon>Fungi</taxon>
        <taxon>Dikarya</taxon>
        <taxon>Basidiomycota</taxon>
        <taxon>Ustilaginomycotina</taxon>
        <taxon>Ustilaginomycetes</taxon>
        <taxon>Ustilaginales</taxon>
        <taxon>Ustilaginaceae</taxon>
        <taxon>Moesziomyces</taxon>
    </lineage>
</organism>
<dbReference type="InterPro" id="IPR036890">
    <property type="entry name" value="HATPase_C_sf"/>
</dbReference>
<dbReference type="SUPFAM" id="SSF55874">
    <property type="entry name" value="ATPase domain of HSP90 chaperone/DNA topoisomerase II/histidine kinase"/>
    <property type="match status" value="1"/>
</dbReference>
<dbReference type="SUPFAM" id="SSF52172">
    <property type="entry name" value="CheY-like"/>
    <property type="match status" value="1"/>
</dbReference>
<evidence type="ECO:0000259" key="9">
    <source>
        <dbReference type="PROSITE" id="PS50110"/>
    </source>
</evidence>
<dbReference type="Proteomes" id="UP000053758">
    <property type="component" value="Unassembled WGS sequence"/>
</dbReference>
<feature type="domain" description="Histidine kinase" evidence="8">
    <location>
        <begin position="138"/>
        <end position="410"/>
    </location>
</feature>
<dbReference type="InterPro" id="IPR004358">
    <property type="entry name" value="Sig_transdc_His_kin-like_C"/>
</dbReference>
<dbReference type="InterPro" id="IPR001789">
    <property type="entry name" value="Sig_transdc_resp-reg_receiver"/>
</dbReference>
<dbReference type="PANTHER" id="PTHR43047:SF72">
    <property type="entry name" value="OSMOSENSING HISTIDINE PROTEIN KINASE SLN1"/>
    <property type="match status" value="1"/>
</dbReference>
<comment type="catalytic activity">
    <reaction evidence="1">
        <text>ATP + protein L-histidine = ADP + protein N-phospho-L-histidine.</text>
        <dbReference type="EC" id="2.7.13.3"/>
    </reaction>
</comment>
<dbReference type="EC" id="2.7.13.3" evidence="2"/>
<accession>A0A081CNG1</accession>
<gene>
    <name evidence="10" type="ORF">PAN0_051d6443</name>
</gene>
<feature type="compositionally biased region" description="Low complexity" evidence="7">
    <location>
        <begin position="323"/>
        <end position="332"/>
    </location>
</feature>
<feature type="region of interest" description="Disordered" evidence="7">
    <location>
        <begin position="539"/>
        <end position="608"/>
    </location>
</feature>
<dbReference type="GO" id="GO:0005886">
    <property type="term" value="C:plasma membrane"/>
    <property type="evidence" value="ECO:0007669"/>
    <property type="project" value="TreeGrafter"/>
</dbReference>
<dbReference type="SMART" id="SM00448">
    <property type="entry name" value="REC"/>
    <property type="match status" value="1"/>
</dbReference>
<dbReference type="InterPro" id="IPR005467">
    <property type="entry name" value="His_kinase_dom"/>
</dbReference>
<dbReference type="Gene3D" id="3.40.50.2300">
    <property type="match status" value="1"/>
</dbReference>
<dbReference type="InterPro" id="IPR003594">
    <property type="entry name" value="HATPase_dom"/>
</dbReference>